<evidence type="ECO:0000313" key="2">
    <source>
        <dbReference type="EMBL" id="CDT51574.1"/>
    </source>
</evidence>
<evidence type="ECO:0000313" key="4">
    <source>
        <dbReference type="Proteomes" id="UP000049495"/>
    </source>
</evidence>
<reference evidence="2 3" key="2">
    <citation type="submission" date="2014-06" db="EMBL/GenBank/DDBJ databases">
        <authorList>
            <person name="Le Roux F."/>
        </authorList>
    </citation>
    <scope>NUCLEOTIDE SEQUENCE</scope>
    <source>
        <strain evidence="1 3">J5-4</strain>
        <strain evidence="2">J5-5</strain>
    </source>
</reference>
<dbReference type="AlphaFoldDB" id="A0A822N3G8"/>
<accession>A0A822N3G8</accession>
<name>A0A822N3G8_9VIBR</name>
<comment type="caution">
    <text evidence="2">The sequence shown here is derived from an EMBL/GenBank/DDBJ whole genome shotgun (WGS) entry which is preliminary data.</text>
</comment>
<organism evidence="2 4">
    <name type="scientific">Vibrio crassostreae</name>
    <dbReference type="NCBI Taxonomy" id="246167"/>
    <lineage>
        <taxon>Bacteria</taxon>
        <taxon>Pseudomonadati</taxon>
        <taxon>Pseudomonadota</taxon>
        <taxon>Gammaproteobacteria</taxon>
        <taxon>Vibrionales</taxon>
        <taxon>Vibrionaceae</taxon>
        <taxon>Vibrio</taxon>
    </lineage>
</organism>
<reference evidence="4" key="1">
    <citation type="submission" date="2014-06" db="EMBL/GenBank/DDBJ databases">
        <authorList>
            <person name="Le Roux Frederique"/>
        </authorList>
    </citation>
    <scope>NUCLEOTIDE SEQUENCE [LARGE SCALE GENOMIC DNA]</scope>
    <source>
        <strain evidence="4">J5-5</strain>
    </source>
</reference>
<sequence>MSQDNKPATTARLLSLILTSELEALGNFLEGTEAAALASKTSRKSRFPSNRYWPPT</sequence>
<dbReference type="EMBL" id="CCJX01000147">
    <property type="protein sequence ID" value="CDT46707.1"/>
    <property type="molecule type" value="Genomic_DNA"/>
</dbReference>
<dbReference type="Proteomes" id="UP000049077">
    <property type="component" value="Unassembled WGS sequence"/>
</dbReference>
<protein>
    <submittedName>
        <fullName evidence="2">Uncharacterized protein</fullName>
    </submittedName>
</protein>
<gene>
    <name evidence="1" type="ORF">VCR4J5_600001</name>
    <name evidence="2" type="ORF">VCR5J5_570006</name>
</gene>
<evidence type="ECO:0000313" key="3">
    <source>
        <dbReference type="Proteomes" id="UP000049077"/>
    </source>
</evidence>
<keyword evidence="3" id="KW-1185">Reference proteome</keyword>
<dbReference type="EMBL" id="CCJV01000119">
    <property type="protein sequence ID" value="CDT51574.1"/>
    <property type="molecule type" value="Genomic_DNA"/>
</dbReference>
<proteinExistence type="predicted"/>
<dbReference type="Proteomes" id="UP000049495">
    <property type="component" value="Unassembled WGS sequence"/>
</dbReference>
<evidence type="ECO:0000313" key="1">
    <source>
        <dbReference type="EMBL" id="CDT46707.1"/>
    </source>
</evidence>